<dbReference type="Proteomes" id="UP000019260">
    <property type="component" value="Chromosome"/>
</dbReference>
<dbReference type="KEGG" id="smia:P344_06120"/>
<gene>
    <name evidence="1" type="ORF">P344_06120</name>
</gene>
<dbReference type="HOGENOM" id="CLU_2439272_0_0_14"/>
<accession>W0GMJ4</accession>
<dbReference type="RefSeq" id="WP_025317760.1">
    <property type="nucleotide sequence ID" value="NZ_CP002082.1"/>
</dbReference>
<proteinExistence type="predicted"/>
<dbReference type="AlphaFoldDB" id="W0GMJ4"/>
<dbReference type="OrthoDB" id="9955306at2"/>
<name>W0GMJ4_9MOLU</name>
<protein>
    <submittedName>
        <fullName evidence="1">Uncharacterized protein</fullName>
    </submittedName>
</protein>
<dbReference type="EMBL" id="CP006720">
    <property type="protein sequence ID" value="AHI58531.1"/>
    <property type="molecule type" value="Genomic_DNA"/>
</dbReference>
<sequence>MEPNNSETKILKIKTPMATHKTINIYYLDENEPNLKLREIKNYNQDTIAVVNKNDSLIKPASFLPSFTKENCFSFNWFVKTNYKTWNKIK</sequence>
<organism evidence="1 2">
    <name type="scientific">Spiroplasma mirum ATCC 29335</name>
    <dbReference type="NCBI Taxonomy" id="838561"/>
    <lineage>
        <taxon>Bacteria</taxon>
        <taxon>Bacillati</taxon>
        <taxon>Mycoplasmatota</taxon>
        <taxon>Mollicutes</taxon>
        <taxon>Entomoplasmatales</taxon>
        <taxon>Spiroplasmataceae</taxon>
        <taxon>Spiroplasma</taxon>
    </lineage>
</organism>
<dbReference type="PATRIC" id="fig|838561.3.peg.1175"/>
<dbReference type="KEGG" id="smir:SMM_1026"/>
<reference evidence="1 2" key="1">
    <citation type="submission" date="2013-09" db="EMBL/GenBank/DDBJ databases">
        <title>Complete genome sequence of Spiroplasma mirum suckling mouse cataract agent.</title>
        <authorList>
            <person name="Landry C.A."/>
            <person name="Bastian F.O."/>
            <person name="Thune R.L."/>
        </authorList>
    </citation>
    <scope>NUCLEOTIDE SEQUENCE [LARGE SCALE GENOMIC DNA]</scope>
    <source>
        <strain evidence="1 2">SMCA</strain>
    </source>
</reference>
<dbReference type="STRING" id="838561.P344_06120"/>
<evidence type="ECO:0000313" key="2">
    <source>
        <dbReference type="Proteomes" id="UP000019260"/>
    </source>
</evidence>
<evidence type="ECO:0000313" key="1">
    <source>
        <dbReference type="EMBL" id="AHI58531.1"/>
    </source>
</evidence>
<keyword evidence="2" id="KW-1185">Reference proteome</keyword>